<evidence type="ECO:0000313" key="1">
    <source>
        <dbReference type="EMBL" id="MCI2230510.1"/>
    </source>
</evidence>
<keyword evidence="2" id="KW-1185">Reference proteome</keyword>
<dbReference type="Proteomes" id="UP001139369">
    <property type="component" value="Unassembled WGS sequence"/>
</dbReference>
<dbReference type="PANTHER" id="PTHR37841:SF1">
    <property type="entry name" value="DUF3298 DOMAIN-CONTAINING PROTEIN"/>
    <property type="match status" value="1"/>
</dbReference>
<gene>
    <name evidence="1" type="ORF">MC378_15145</name>
</gene>
<comment type="caution">
    <text evidence="1">The sequence shown here is derived from an EMBL/GenBank/DDBJ whole genome shotgun (WGS) entry which is preliminary data.</text>
</comment>
<name>A0A9X1VQP0_9FLAO</name>
<evidence type="ECO:0000313" key="2">
    <source>
        <dbReference type="Proteomes" id="UP001139369"/>
    </source>
</evidence>
<organism evidence="1 2">
    <name type="scientific">Polaribacter marinus</name>
    <dbReference type="NCBI Taxonomy" id="2916838"/>
    <lineage>
        <taxon>Bacteria</taxon>
        <taxon>Pseudomonadati</taxon>
        <taxon>Bacteroidota</taxon>
        <taxon>Flavobacteriia</taxon>
        <taxon>Flavobacteriales</taxon>
        <taxon>Flavobacteriaceae</taxon>
    </lineage>
</organism>
<accession>A0A9X1VQP0</accession>
<dbReference type="EMBL" id="JAKQYM010000036">
    <property type="protein sequence ID" value="MCI2230510.1"/>
    <property type="molecule type" value="Genomic_DNA"/>
</dbReference>
<dbReference type="AlphaFoldDB" id="A0A9X1VQP0"/>
<reference evidence="1" key="1">
    <citation type="submission" date="2022-02" db="EMBL/GenBank/DDBJ databases">
        <title>Polaribacter sp. MSW13, isolated from seawater.</title>
        <authorList>
            <person name="Kristyanto S."/>
            <person name="Jung J."/>
            <person name="Jeon C.O."/>
        </authorList>
    </citation>
    <scope>NUCLEOTIDE SEQUENCE</scope>
    <source>
        <strain evidence="1">MSW13</strain>
    </source>
</reference>
<proteinExistence type="predicted"/>
<protein>
    <submittedName>
        <fullName evidence="1">WG repeat-containing protein</fullName>
    </submittedName>
</protein>
<dbReference type="PANTHER" id="PTHR37841">
    <property type="entry name" value="GLR2918 PROTEIN"/>
    <property type="match status" value="1"/>
</dbReference>
<dbReference type="RefSeq" id="WP_242179658.1">
    <property type="nucleotide sequence ID" value="NZ_JAKQYM010000036.1"/>
</dbReference>
<dbReference type="Pfam" id="PF14903">
    <property type="entry name" value="WG_beta_rep"/>
    <property type="match status" value="2"/>
</dbReference>
<dbReference type="InterPro" id="IPR032774">
    <property type="entry name" value="WG_beta_rep"/>
</dbReference>
<sequence>MRTTITLLLILVSFISYGQGNGLYKFQSENGKYGFMDKNGKIKVKAEYLNVGDFSEGLCYVSKEVIKKGYKWIFIDTLGNKVFDIKENFPETEFSEGFARISSFEEQWFVNRNGVNEFGKTWKDGHEEFKNGIAYVSDKEFSDFYPINTKGERIGTKTFSRVEIYNSRKNDSLESKSKMEFKSDKFVPFQENELWGFKDSLNNVVIKPIFYKVDKFKNGVCAVRINKREFEFANDYFLDALIDENGKTLIEIGMHCYMGFQGELIEFYGAPHFGGGVHYLNKNGQKIIPTE</sequence>